<evidence type="ECO:0000259" key="5">
    <source>
        <dbReference type="Pfam" id="PF03931"/>
    </source>
</evidence>
<dbReference type="OMA" id="MIAWSEH"/>
<dbReference type="InterPro" id="IPR016897">
    <property type="entry name" value="SKP1"/>
</dbReference>
<dbReference type="Pfam" id="PF01466">
    <property type="entry name" value="Skp1"/>
    <property type="match status" value="1"/>
</dbReference>
<keyword evidence="2 3" id="KW-0833">Ubl conjugation pathway</keyword>
<dbReference type="InterPro" id="IPR036296">
    <property type="entry name" value="SKP1-like_dim_sf"/>
</dbReference>
<evidence type="ECO:0008006" key="8">
    <source>
        <dbReference type="Google" id="ProtNLM"/>
    </source>
</evidence>
<dbReference type="KEGG" id="aqu:105313524"/>
<comment type="similarity">
    <text evidence="1 3">Belongs to the SKP1 family.</text>
</comment>
<protein>
    <recommendedName>
        <fullName evidence="8">SKP1 component POZ domain-containing protein</fullName>
    </recommendedName>
</protein>
<dbReference type="AlphaFoldDB" id="I1FHB6"/>
<reference evidence="7" key="1">
    <citation type="journal article" date="2010" name="Nature">
        <title>The Amphimedon queenslandica genome and the evolution of animal complexity.</title>
        <authorList>
            <person name="Srivastava M."/>
            <person name="Simakov O."/>
            <person name="Chapman J."/>
            <person name="Fahey B."/>
            <person name="Gauthier M.E."/>
            <person name="Mitros T."/>
            <person name="Richards G.S."/>
            <person name="Conaco C."/>
            <person name="Dacre M."/>
            <person name="Hellsten U."/>
            <person name="Larroux C."/>
            <person name="Putnam N.H."/>
            <person name="Stanke M."/>
            <person name="Adamska M."/>
            <person name="Darling A."/>
            <person name="Degnan S.M."/>
            <person name="Oakley T.H."/>
            <person name="Plachetzki D.C."/>
            <person name="Zhai Y."/>
            <person name="Adamski M."/>
            <person name="Calcino A."/>
            <person name="Cummins S.F."/>
            <person name="Goodstein D.M."/>
            <person name="Harris C."/>
            <person name="Jackson D.J."/>
            <person name="Leys S.P."/>
            <person name="Shu S."/>
            <person name="Woodcroft B.J."/>
            <person name="Vervoort M."/>
            <person name="Kosik K.S."/>
            <person name="Manning G."/>
            <person name="Degnan B.M."/>
            <person name="Rokhsar D.S."/>
        </authorList>
    </citation>
    <scope>NUCLEOTIDE SEQUENCE [LARGE SCALE GENOMIC DNA]</scope>
</reference>
<dbReference type="GO" id="GO:0016567">
    <property type="term" value="P:protein ubiquitination"/>
    <property type="evidence" value="ECO:0007669"/>
    <property type="project" value="UniProtKB-UniPathway"/>
</dbReference>
<dbReference type="CDD" id="cd18322">
    <property type="entry name" value="BTB_POZ_SKP1"/>
    <property type="match status" value="1"/>
</dbReference>
<dbReference type="STRING" id="400682.I1FHB6"/>
<evidence type="ECO:0000313" key="7">
    <source>
        <dbReference type="Proteomes" id="UP000007879"/>
    </source>
</evidence>
<dbReference type="InterPro" id="IPR016072">
    <property type="entry name" value="Skp1_comp_dimer"/>
</dbReference>
<dbReference type="SUPFAM" id="SSF81382">
    <property type="entry name" value="Skp1 dimerisation domain-like"/>
    <property type="match status" value="1"/>
</dbReference>
<dbReference type="HOGENOM" id="CLU_059252_6_1_1"/>
<dbReference type="OrthoDB" id="2342932at2759"/>
<accession>I1FHB6</accession>
<dbReference type="EnsemblMetazoa" id="XM_011407022.2">
    <property type="protein sequence ID" value="XP_011405324.1"/>
    <property type="gene ID" value="LOC105313524"/>
</dbReference>
<dbReference type="Gene3D" id="3.30.710.10">
    <property type="entry name" value="Potassium Channel Kv1.1, Chain A"/>
    <property type="match status" value="1"/>
</dbReference>
<dbReference type="Pfam" id="PF03931">
    <property type="entry name" value="Skp1_POZ"/>
    <property type="match status" value="1"/>
</dbReference>
<dbReference type="InterPro" id="IPR016073">
    <property type="entry name" value="Skp1_comp_POZ"/>
</dbReference>
<dbReference type="Proteomes" id="UP000007879">
    <property type="component" value="Unassembled WGS sequence"/>
</dbReference>
<feature type="domain" description="SKP1 component dimerisation" evidence="4">
    <location>
        <begin position="146"/>
        <end position="175"/>
    </location>
</feature>
<comment type="pathway">
    <text evidence="3">Protein modification; protein ubiquitination.</text>
</comment>
<dbReference type="UniPathway" id="UPA00143"/>
<dbReference type="SMART" id="SM00512">
    <property type="entry name" value="Skp1"/>
    <property type="match status" value="1"/>
</dbReference>
<name>I1FHB6_AMPQE</name>
<feature type="domain" description="SKP1 component POZ" evidence="5">
    <location>
        <begin position="13"/>
        <end position="74"/>
    </location>
</feature>
<proteinExistence type="inferred from homology"/>
<evidence type="ECO:0000313" key="6">
    <source>
        <dbReference type="EnsemblMetazoa" id="Aqu2.1.26236_001"/>
    </source>
</evidence>
<dbReference type="EnsemblMetazoa" id="Aqu2.1.26244_001">
    <property type="protein sequence ID" value="Aqu2.1.26244_001"/>
    <property type="gene ID" value="Aqu2.1.26244"/>
</dbReference>
<dbReference type="InterPro" id="IPR001232">
    <property type="entry name" value="SKP1-like"/>
</dbReference>
<evidence type="ECO:0000256" key="2">
    <source>
        <dbReference type="ARBA" id="ARBA00022786"/>
    </source>
</evidence>
<sequence length="178" mass="19724">MASPAKVTGGGKLILISGDGERHEVSRETAKIFRALETMIESLGDKEELVEPIPLPNVSGSVLGRMIAWSEHHVTTCSFSAEAPPSSPINSEVPVQPVVRPKVPKRRQPQFPPPDVVPTAWEKDFLERNREDLYDLLLAANYLDVKRLMDLLCARVADLIKGKDPAKIRKTFHVPEPS</sequence>
<keyword evidence="7" id="KW-1185">Reference proteome</keyword>
<dbReference type="PIRSF" id="PIRSF028729">
    <property type="entry name" value="E3_ubiquit_lig_SCF_Skp"/>
    <property type="match status" value="1"/>
</dbReference>
<dbReference type="SUPFAM" id="SSF54695">
    <property type="entry name" value="POZ domain"/>
    <property type="match status" value="1"/>
</dbReference>
<dbReference type="eggNOG" id="KOG1724">
    <property type="taxonomic scope" value="Eukaryota"/>
</dbReference>
<organism evidence="6">
    <name type="scientific">Amphimedon queenslandica</name>
    <name type="common">Sponge</name>
    <dbReference type="NCBI Taxonomy" id="400682"/>
    <lineage>
        <taxon>Eukaryota</taxon>
        <taxon>Metazoa</taxon>
        <taxon>Porifera</taxon>
        <taxon>Demospongiae</taxon>
        <taxon>Heteroscleromorpha</taxon>
        <taxon>Haplosclerida</taxon>
        <taxon>Niphatidae</taxon>
        <taxon>Amphimedon</taxon>
    </lineage>
</organism>
<dbReference type="InterPro" id="IPR011333">
    <property type="entry name" value="SKP1/BTB/POZ_sf"/>
</dbReference>
<evidence type="ECO:0000256" key="1">
    <source>
        <dbReference type="ARBA" id="ARBA00009993"/>
    </source>
</evidence>
<dbReference type="EnsemblMetazoa" id="Aqu2.1.26236_001">
    <property type="protein sequence ID" value="Aqu2.1.26236_001"/>
    <property type="gene ID" value="Aqu2.1.26236"/>
</dbReference>
<gene>
    <name evidence="6" type="primary">105313524</name>
</gene>
<dbReference type="PANTHER" id="PTHR11165">
    <property type="entry name" value="SKP1"/>
    <property type="match status" value="1"/>
</dbReference>
<dbReference type="GO" id="GO:0006511">
    <property type="term" value="P:ubiquitin-dependent protein catabolic process"/>
    <property type="evidence" value="ECO:0007669"/>
    <property type="project" value="InterPro"/>
</dbReference>
<evidence type="ECO:0000259" key="4">
    <source>
        <dbReference type="Pfam" id="PF01466"/>
    </source>
</evidence>
<reference evidence="6" key="2">
    <citation type="submission" date="2017-05" db="UniProtKB">
        <authorList>
            <consortium name="EnsemblMetazoa"/>
        </authorList>
    </citation>
    <scope>IDENTIFICATION</scope>
</reference>
<evidence type="ECO:0000256" key="3">
    <source>
        <dbReference type="PIRNR" id="PIRNR028729"/>
    </source>
</evidence>